<dbReference type="EMBL" id="JACKWZ010000277">
    <property type="protein sequence ID" value="KAF9410109.1"/>
    <property type="molecule type" value="Genomic_DNA"/>
</dbReference>
<gene>
    <name evidence="11" type="ORF">HW555_010721</name>
</gene>
<feature type="region of interest" description="Disordered" evidence="8">
    <location>
        <begin position="2564"/>
        <end position="2583"/>
    </location>
</feature>
<dbReference type="PANTHER" id="PTHR11465:SF9">
    <property type="entry name" value="CATALASE"/>
    <property type="match status" value="1"/>
</dbReference>
<dbReference type="GO" id="GO:0005739">
    <property type="term" value="C:mitochondrion"/>
    <property type="evidence" value="ECO:0007669"/>
    <property type="project" value="TreeGrafter"/>
</dbReference>
<dbReference type="PANTHER" id="PTHR11465">
    <property type="entry name" value="CATALASE"/>
    <property type="match status" value="1"/>
</dbReference>
<evidence type="ECO:0000256" key="5">
    <source>
        <dbReference type="ARBA" id="ARBA00023002"/>
    </source>
</evidence>
<evidence type="ECO:0000256" key="6">
    <source>
        <dbReference type="ARBA" id="ARBA00023004"/>
    </source>
</evidence>
<protein>
    <recommendedName>
        <fullName evidence="10">Catalase core domain-containing protein</fullName>
    </recommendedName>
</protein>
<keyword evidence="12" id="KW-1185">Reference proteome</keyword>
<keyword evidence="9" id="KW-0732">Signal</keyword>
<feature type="domain" description="Catalase core" evidence="10">
    <location>
        <begin position="1563"/>
        <end position="1942"/>
    </location>
</feature>
<organism evidence="11 12">
    <name type="scientific">Spodoptera exigua</name>
    <name type="common">Beet armyworm</name>
    <name type="synonym">Noctua fulgens</name>
    <dbReference type="NCBI Taxonomy" id="7107"/>
    <lineage>
        <taxon>Eukaryota</taxon>
        <taxon>Metazoa</taxon>
        <taxon>Ecdysozoa</taxon>
        <taxon>Arthropoda</taxon>
        <taxon>Hexapoda</taxon>
        <taxon>Insecta</taxon>
        <taxon>Pterygota</taxon>
        <taxon>Neoptera</taxon>
        <taxon>Endopterygota</taxon>
        <taxon>Lepidoptera</taxon>
        <taxon>Glossata</taxon>
        <taxon>Ditrysia</taxon>
        <taxon>Noctuoidea</taxon>
        <taxon>Noctuidae</taxon>
        <taxon>Amphipyrinae</taxon>
        <taxon>Spodoptera</taxon>
    </lineage>
</organism>
<feature type="compositionally biased region" description="Polar residues" evidence="8">
    <location>
        <begin position="4172"/>
        <end position="4183"/>
    </location>
</feature>
<sequence length="4742" mass="545247">MKAIVVYLFGVIILVKSDEYLNVTYQPVHRQLLDFKQEHPHPIGLWTKTAGDPVDIRDTVTINSDLFNNQLFVDTFSTFDGRRIPERTVTAKGTGAFGYFEVTNDVSKYTYADVFNGVGKKTPVVVRFSTALQNLGGSELKREIKTMASKFYTKEGNFDLLCLSTPVFPFRDPMLFRDLVNAFQRNPQTNLFDFTSVYDITTLKPEVGHNLFWILSDYGIPNGYRRMDSFAIHAFELSNKHGETHYVRFNFRSELGFSPLTTPAAAAIQALDLDYFTRDLYNAIDKEEYPAWKLEMDVLTKHDLQKVDYDPFDVTKLWHNGTFITVPIGRLVLNKNVENHFRDIEQAIFNPGHLVPGIPGPVDYLFRGRRIFYRDAQNYRVGRNHNKIFVNMPLYVKNYVRDGRPPTRLNMKNAPNYYANSFNGPIPYVDEKRPWKQLEVLENNAVDLDPMWYFYNFILEDEGHRQRFINNMVVTLVPVTPPVVQRVFKLLFLVDEDLATRVRAAYEVAVAAERAAALAVPPPVVPSRRAIVACLFNVLMVVKSDEYLNVTYEPAQRQLLDFKEEHQYPIGLWTKNNGDPVDIRDTVTINSDQFSNQLFIDTFTTTVGERIPERIATAKGTGAFGYFEVTKDISKYTYADVFNGVGKKTPVVVRFATAFQNKGGSELVRDLKTMAVKFYTKQGNLDILALSIPIFAFKDPMLSRDINHAFKRNPQTNLYDFTSVYDLATLRPSFGHALFWVMSDYGIPDGYRRMDAFPIHTYELSNKHGETHYVRFNFRTDLGFSYLTTAQAAAIQAVDLDYYTRDLYNAIDSGKYPSWTLEMDVMTIHDLEKVHYDPFDITRLWKNGTFHTVPIGRLVLNRNVDNYFRDIEQAAFDPAHLVPGIPGPIDYLFRGRRMVYKDGRNYRLGRNNEKILVNMPLHSKTYVRDGRPPRTLKLLFLVDQSLGERVKAAYEVAVATQQAERIAAPPKTMSFRRVPSAEIHAIVACLFNVLMVVKSDEYLNVTYEPAQRQLFDFKEEHQYPIGLWTKNNGDPVDIRDTITINSDQFSNQLFIDTFTTTVGERIPERVVTAKGTGAFGYFEVTKDISKYTYADVFNGVGKKTPVVVRFATAFQNKGGSELARDLKTMAVKFYTKQGNLDILALSIPIFAFREPMLLRDIVHAFMRNPQTNLYDFTSVYDISTLKPNFGHSLFWIMSDYGIPENYRRMDTFPVHTYELSNKHGETHYVRFNFRTDLGFSYLTTAQAAAIQALDLDYYTRDLYNAIDSGKYPSWTLEMDVMTINDLEKVHYDPFDVTRLWKNGTFHTVPIGRLVLNRNVENYFKDLEQVAFNPANLVPGIPGPVDILFRSRRMVYKDAQNYRLGRNNEKIFVNMPLHSKTYVRDGRPPVRLNMKNAPNYYPNSFHGPVPYVDEHRPLKKLQVLQSNAVDLEPMWYFYNYILEDEAQKQRFIDNIVLSLVPVTPPVIQRTLKLLFLVDKSLGERVKAAYEVAVATQQAERIAAPPKTMSFRRVPSAETHAIITCLSYVIVLVKSNEYYNVTYEPVQRQLLDFKKHHPHTIGLWTKSSGDPVDIRDTITINSDQFDNQLLIDTITTAFSERIPERVVTAKGTGAFGYFEVTKDISKYTYADVFNGVGKKTPVVVRFATAFQNKGGSEVAREIKTMAVKFYTDEGNLDILALSIPIFAFRDPMLTRDMNHAFMRNPQTNMYDFTSVYDLTTLRPSFGHALFWLMSDYGIPESYRRMDTFPIHTYELSNRHGETHYVRFNFRTDLGFSYLTTAQAAAIQALDLDYYTRDLYNSIDSGKYPSWTLEMDVMSIHDLKKVHYDPFDVTKMWKNGTFHTVPIGRLVLNRNVENHFRDMEQVSFNPGNLVPGIPGPIDYLFRGRRMVYKDAQNYRLGRNNEKILVNMPLHSKTYVRDGRPPIRLNMKNAPNYYPNSFHGPVPYVDEHRPLKKLQVLQSNAVDLEPMWYFYNYILEDEAHKLRFISNVVLTLVPVTPPVVQRVMQLLHLVDKDLSERVKAGYEVAIAAQQAAANAATSETMSLRRVPSAVGHPANVVWLYCVILLVESDDHEYVNVTYGPVHRQLLDFKKENPRPIGLWTKNAGDPVDIRDTVTINSDQFDNQLFIDTFSTFDGERIPERVVHARGIGAFGYFEVTHDVSKYTYADVFNGVGKKTPVVVRFSNALQGVGGTDLPREHRGLSIKFYTKEGNLDLTCLSIPVYFYRDPIRNPQTTLFNPTSTYDFITLRPAIVHGFFWIMSDFGIPDGYRRMDAFPIHTYELSNKHGETHYVRFNFRTEQGIETLTSAQAAAIQAQDPEYFHRDLYNAIDSGEYPAWKLEMDVMTEHDIQKVDYDPFDVTRLWKNGTFITVPIGRLVLNKNVENNFKDVEQAAFNPGNLVPGITGSPEYLFSGRRMFYRDTQNHRLGRNHNNILVNMPLYEKTYVRDGKPPTRLNMKNAPNYFPNSFHGPLPYVDEQRPWKKLKVLESNAVDLEPAWYFYNFILEDEAHRQRFINNLGASLVFVTPPVLQRVLKLWHLIDNDLGKRVKAAYETLLAQAMAQQAAAKTASATTKPKRNLLTSEGPPKNDNMGSVYKAIVVCLFCVIIHKVHSDDSKRYENVTYQPVQRQLLDFKEDHPHPIGLWTKNAGDAVDIRETITINSDQFSNQLLIDTISTLDGERIPERIVHAKGTGAFGYFEVTHDVSKYTYADVFNGVGKKTPVAVRLSTSLQPLGGTDVGREPKGMAVKFYTKKGNLDLLCLSTPVFQFRDPMILRDVLHAFKVNPQSNIRLDYTAAVDLLTLRPSLGHNAFWVLSDFGVPDGYRKMDAFPIHTFEISNRYGETHYVRFNFRTEQGIAILTSLQAAAIQAVDLDYYNRDLYNAIDSGKYPSWRLEMDVMTIHDIQKVDYDPFDVTRLWKNGTFHTVPIGRLVLNKNVENLFRDVEQAAYNPANLVPGIPGPVDFLFRGRRSFYRDAQNYRLGRNHNKILVNQPLYEKSYVRDGRPPTKLNMKNAPNYYPNSFNGPMPYVDEHRPWKKLEVLENNAVDVEPLWYFYNYIIKDEAHRLRFISNIAIPLAQVTPPVVQRLLKLLFLVDEDLATRVRAAYEVALVAQQAANLTIVAYLICTLILVKCDEFVNITYQPVQRQLLDFKKEHQHPIGMWTKNAGDPVDIRDTITINSDQFNNQLLIDDLSTFDGERIPERVVHAKGTGAFGYFEVTHDVSKYTYADVFNGVGKKTPLVVRFSTALQNAGGTDFARELKGMAIKFYTKEGNLDLLCISSPVYLYRDPLLFLDLVHATKRNPQTNLFDATSRYDIITLKPSNIHQFFWTMSDYGITDGYRKMDTFPIHTFELSNEHGETHYVRFNFRTEQGFTPLTTAQAAAIQAQDLDYFTRDLYNAIDSGEYPAWKLEMDVMTLHDIQKLDYDPFDVTRLWKNGTFFTVPIGRLVLNKNVENQFRDIEQAAFNPGHLVPGIPGPVDYLFRGRRMFYRDTQNYRLGRNNNKILVNMPLYEKTYVRDGRPPTRMNMKNAPNYRPNSFNGPVPYVDEHRPWKKLQVLESNAVDLEPAWYFYNFILEDDAHKQRFIANLAMTLVPVTPPVIQRVFKILHLIDEDLATRTKAAYEVGVAQAMAEQAAAATPSVTPKRNYPTSEGPPKHNDTKIYLFCSIIFVNCDEYVNVTYEPAQRQLLDFKKEHPHPIGLWTKYAGDPVDIRDTISINSDQFSNQLFIDNFSTLDGERIPERVVHAKGTGAFGYFEVTHDVSKYTYADVFDGVGKKTPLVVRFSSALQNVGGTDLGREPRGMSIKFYTKEGNFDLLSLSIPVYLYRDPLEFLDVTHALKRNPQTNLFDFTSVYDRITSKPSAFLFFFWLFSDYGIPDGYRKMDAFPIHTFELANKHGETHYVRFNFRTEQGFSPLTTPQAAAIQALDLDYFTRDLYNAIDKGEYPAWKLEMDVMSPHDIQKLDYDPFDVSRVWKNGTFFTVPIGRLVLNKNVENQFRDVEQGAFNPGHLVPGIPGPVDFLFRGRRTYYRDAQNYRLGRNNNKILINLPLYQKNYVRDGRPPTRLNMKNAPNYYPNSFNGPAPYVDEHRPWKKLQVLEGNAVDLEPAWYFYNYILEDETHRQRFITNLAATLVPVTPPVLQKVFKLLHLIDEDLAKRAKAAYEVGVALAMTQQAATPSPVTTKRNYPSSEGPPKHNDTKSIYQLVIRVESVIYQNVTYQPVQRQLLDFKKEHPLPIGLWTKVAGDPVEIRDTLSINSDQFNNQWLIDTFSTFDGERIPERVVHAKGTGAFGYFEVTHDVSKYTYADVFNGIGKKTPLVVRLSSALQNLGGSDLGRELRGMSIKFYTKEGNLDLLCLSIPVYLYRDPMFFLNLVHAFKRNPQTNMFDFTAQWDLMTLRPVVNHNLFWTFADYGIPDGYRRMDAFPIHTYELSNKHGETHYVRFNFRTEQGIATLTTAQAAAIQAQDPDYFNRDLYNAIDSGKFPAWRLEMDVMTKHDIQKLDYDPFDVTRLWKNGTFFTVQVGRLVLNKNVENQFRDVEQGAFNPGHLVPGIPGPVDFLFRGRRTFYRDTQNYRLGRNHNNILVNLPLYEKTYVRDGKPPTRLNMKNAPNYYPNSFNGPVPYVDEKRPKKKLQVLENNAIDLEPLWYFYNFILEDEAHRQRFIDNIVMSLVPVTPPVVQRALKFLHLVDQDLGSRVKVGYQIGVAQAMAEQAAAAAIPPPVTPLRNVPTAEGPPKHDYYKDIYKLKIH</sequence>
<dbReference type="Gene3D" id="1.20.1370.60">
    <property type="match status" value="8"/>
</dbReference>
<dbReference type="GO" id="GO:0004096">
    <property type="term" value="F:catalase activity"/>
    <property type="evidence" value="ECO:0007669"/>
    <property type="project" value="UniProtKB-EC"/>
</dbReference>
<dbReference type="Pfam" id="PF06628">
    <property type="entry name" value="Catalase-rel"/>
    <property type="match status" value="1"/>
</dbReference>
<evidence type="ECO:0000256" key="3">
    <source>
        <dbReference type="ARBA" id="ARBA00022617"/>
    </source>
</evidence>
<accession>A0A835GAJ0</accession>
<feature type="domain" description="Catalase core" evidence="10">
    <location>
        <begin position="47"/>
        <end position="426"/>
    </location>
</feature>
<dbReference type="GO" id="GO:0046872">
    <property type="term" value="F:metal ion binding"/>
    <property type="evidence" value="ECO:0007669"/>
    <property type="project" value="UniProtKB-KW"/>
</dbReference>
<evidence type="ECO:0000256" key="2">
    <source>
        <dbReference type="ARBA" id="ARBA00022559"/>
    </source>
</evidence>
<dbReference type="InterPro" id="IPR010582">
    <property type="entry name" value="Catalase_immune_responsive"/>
</dbReference>
<keyword evidence="4" id="KW-0479">Metal-binding</keyword>
<comment type="similarity">
    <text evidence="1">Belongs to the catalase family.</text>
</comment>
<evidence type="ECO:0000256" key="4">
    <source>
        <dbReference type="ARBA" id="ARBA00022723"/>
    </source>
</evidence>
<dbReference type="GO" id="GO:0042744">
    <property type="term" value="P:hydrogen peroxide catabolic process"/>
    <property type="evidence" value="ECO:0007669"/>
    <property type="project" value="UniProtKB-KW"/>
</dbReference>
<dbReference type="InterPro" id="IPR020835">
    <property type="entry name" value="Catalase_sf"/>
</dbReference>
<dbReference type="Gene3D" id="2.40.180.10">
    <property type="entry name" value="Catalase core domain"/>
    <property type="match status" value="9"/>
</dbReference>
<dbReference type="SMART" id="SM01060">
    <property type="entry name" value="Catalase"/>
    <property type="match status" value="9"/>
</dbReference>
<proteinExistence type="inferred from homology"/>
<keyword evidence="6" id="KW-0408">Iron</keyword>
<evidence type="ECO:0000256" key="8">
    <source>
        <dbReference type="SAM" id="MobiDB-lite"/>
    </source>
</evidence>
<dbReference type="GO" id="GO:0020037">
    <property type="term" value="F:heme binding"/>
    <property type="evidence" value="ECO:0007669"/>
    <property type="project" value="InterPro"/>
</dbReference>
<dbReference type="PROSITE" id="PS51402">
    <property type="entry name" value="CATALASE_3"/>
    <property type="match status" value="9"/>
</dbReference>
<feature type="domain" description="Catalase core" evidence="10">
    <location>
        <begin position="3698"/>
        <end position="4077"/>
    </location>
</feature>
<evidence type="ECO:0000259" key="10">
    <source>
        <dbReference type="SMART" id="SM01060"/>
    </source>
</evidence>
<reference evidence="11" key="1">
    <citation type="submission" date="2020-08" db="EMBL/GenBank/DDBJ databases">
        <title>Spodoptera exigua strain:BAW_Kor-Di-RS1 Genome sequencing and assembly.</title>
        <authorList>
            <person name="Kim J."/>
            <person name="Nam H.Y."/>
            <person name="Kwon M."/>
            <person name="Choi J.H."/>
            <person name="Cho S.R."/>
            <person name="Kim G.-H."/>
        </authorList>
    </citation>
    <scope>NUCLEOTIDE SEQUENCE</scope>
    <source>
        <strain evidence="11">BAW_Kor-Di-RS1</strain>
        <tissue evidence="11">Whole-body</tissue>
    </source>
</reference>
<keyword evidence="2" id="KW-0575">Peroxidase</keyword>
<feature type="domain" description="Catalase core" evidence="10">
    <location>
        <begin position="574"/>
        <end position="950"/>
    </location>
</feature>
<feature type="region of interest" description="Disordered" evidence="8">
    <location>
        <begin position="4172"/>
        <end position="4192"/>
    </location>
</feature>
<evidence type="ECO:0000313" key="11">
    <source>
        <dbReference type="EMBL" id="KAF9410109.1"/>
    </source>
</evidence>
<comment type="caution">
    <text evidence="11">The sequence shown here is derived from an EMBL/GenBank/DDBJ whole genome shotgun (WGS) entry which is preliminary data.</text>
</comment>
<name>A0A835GAJ0_SPOEX</name>
<feature type="domain" description="Catalase core" evidence="10">
    <location>
        <begin position="3159"/>
        <end position="3538"/>
    </location>
</feature>
<feature type="domain" description="Catalase core" evidence="10">
    <location>
        <begin position="2642"/>
        <end position="3022"/>
    </location>
</feature>
<dbReference type="GO" id="GO:0042542">
    <property type="term" value="P:response to hydrogen peroxide"/>
    <property type="evidence" value="ECO:0007669"/>
    <property type="project" value="TreeGrafter"/>
</dbReference>
<keyword evidence="3" id="KW-0349">Heme</keyword>
<evidence type="ECO:0000256" key="7">
    <source>
        <dbReference type="ARBA" id="ARBA00023324"/>
    </source>
</evidence>
<keyword evidence="5" id="KW-0560">Oxidoreductase</keyword>
<feature type="chain" id="PRO_5032584281" description="Catalase core domain-containing protein" evidence="9">
    <location>
        <begin position="18"/>
        <end position="4742"/>
    </location>
</feature>
<evidence type="ECO:0000256" key="9">
    <source>
        <dbReference type="SAM" id="SignalP"/>
    </source>
</evidence>
<evidence type="ECO:0000256" key="1">
    <source>
        <dbReference type="ARBA" id="ARBA00005329"/>
    </source>
</evidence>
<dbReference type="PRINTS" id="PR00067">
    <property type="entry name" value="CATALASE"/>
</dbReference>
<feature type="domain" description="Catalase core" evidence="10">
    <location>
        <begin position="1029"/>
        <end position="1408"/>
    </location>
</feature>
<feature type="domain" description="Catalase core" evidence="10">
    <location>
        <begin position="4235"/>
        <end position="4614"/>
    </location>
</feature>
<feature type="domain" description="Catalase core" evidence="10">
    <location>
        <begin position="2100"/>
        <end position="2469"/>
    </location>
</feature>
<dbReference type="InterPro" id="IPR018028">
    <property type="entry name" value="Catalase"/>
</dbReference>
<dbReference type="Pfam" id="PF00199">
    <property type="entry name" value="Catalase"/>
    <property type="match status" value="9"/>
</dbReference>
<evidence type="ECO:0000313" key="12">
    <source>
        <dbReference type="Proteomes" id="UP000648187"/>
    </source>
</evidence>
<dbReference type="GO" id="GO:0005777">
    <property type="term" value="C:peroxisome"/>
    <property type="evidence" value="ECO:0007669"/>
    <property type="project" value="TreeGrafter"/>
</dbReference>
<keyword evidence="7" id="KW-0376">Hydrogen peroxide</keyword>
<dbReference type="SUPFAM" id="SSF56634">
    <property type="entry name" value="Heme-dependent catalase-like"/>
    <property type="match status" value="9"/>
</dbReference>
<feature type="signal peptide" evidence="9">
    <location>
        <begin position="1"/>
        <end position="17"/>
    </location>
</feature>
<dbReference type="Proteomes" id="UP000648187">
    <property type="component" value="Unassembled WGS sequence"/>
</dbReference>
<dbReference type="InterPro" id="IPR011614">
    <property type="entry name" value="Catalase_core"/>
</dbReference>